<reference evidence="1 2" key="1">
    <citation type="submission" date="2023-05" db="EMBL/GenBank/DDBJ databases">
        <title>Novel species of genus Flectobacillus isolated from stream in China.</title>
        <authorList>
            <person name="Lu H."/>
        </authorList>
    </citation>
    <scope>NUCLEOTIDE SEQUENCE [LARGE SCALE GENOMIC DNA]</scope>
    <source>
        <strain evidence="1 2">DC10W</strain>
    </source>
</reference>
<sequence length="360" mass="42341">MMKVPNYVYKYRSGNSDVFVDETRTKTELERDLQSVEKNILYASRIGALNDPNEGLVFSDKIKEETIILSKILGTQKLDSNKLNSLIDEIINLSKEAGIYSLAGSHSHELLWAHYANSHRGFCLEYDFDELINMYSNEEIFQMKVDYSLTPPELSLSDTYPLKKEILLKKMLGVKSKYWEYEGETRIVFDKPYLKHYNPYALKSICFGLRMPFDTREEIMKRLTGRDLKFYEIIQVPNTYTFERKEITNNYVAEFKHLKEIPNRITGIGNVSFSITKLKYDYFSKKGTLETTFEKSVSEKALKWFAHYMKEHLFSNTDKVFMMHRIDDEPKDGICWARTDYKNTTEDPIIQVNDYRLNCI</sequence>
<keyword evidence="2" id="KW-1185">Reference proteome</keyword>
<accession>A0ABT6YS12</accession>
<protein>
    <submittedName>
        <fullName evidence="1">DUF2971 domain-containing protein</fullName>
    </submittedName>
</protein>
<dbReference type="Pfam" id="PF11185">
    <property type="entry name" value="DUF2971"/>
    <property type="match status" value="1"/>
</dbReference>
<comment type="caution">
    <text evidence="1">The sequence shown here is derived from an EMBL/GenBank/DDBJ whole genome shotgun (WGS) entry which is preliminary data.</text>
</comment>
<organism evidence="1 2">
    <name type="scientific">Flectobacillus longus</name>
    <dbReference type="NCBI Taxonomy" id="2984207"/>
    <lineage>
        <taxon>Bacteria</taxon>
        <taxon>Pseudomonadati</taxon>
        <taxon>Bacteroidota</taxon>
        <taxon>Cytophagia</taxon>
        <taxon>Cytophagales</taxon>
        <taxon>Flectobacillaceae</taxon>
        <taxon>Flectobacillus</taxon>
    </lineage>
</organism>
<dbReference type="RefSeq" id="WP_283371153.1">
    <property type="nucleotide sequence ID" value="NZ_JASHID010000016.1"/>
</dbReference>
<name>A0ABT6YS12_9BACT</name>
<evidence type="ECO:0000313" key="2">
    <source>
        <dbReference type="Proteomes" id="UP001236569"/>
    </source>
</evidence>
<dbReference type="InterPro" id="IPR021352">
    <property type="entry name" value="DUF2971"/>
</dbReference>
<gene>
    <name evidence="1" type="ORF">QM480_18415</name>
</gene>
<proteinExistence type="predicted"/>
<dbReference type="EMBL" id="JASHID010000016">
    <property type="protein sequence ID" value="MDI9866320.1"/>
    <property type="molecule type" value="Genomic_DNA"/>
</dbReference>
<dbReference type="Proteomes" id="UP001236569">
    <property type="component" value="Unassembled WGS sequence"/>
</dbReference>
<evidence type="ECO:0000313" key="1">
    <source>
        <dbReference type="EMBL" id="MDI9866320.1"/>
    </source>
</evidence>